<dbReference type="GO" id="GO:0016787">
    <property type="term" value="F:hydrolase activity"/>
    <property type="evidence" value="ECO:0007669"/>
    <property type="project" value="UniProtKB-KW"/>
</dbReference>
<dbReference type="SUPFAM" id="SSF55811">
    <property type="entry name" value="Nudix"/>
    <property type="match status" value="1"/>
</dbReference>
<evidence type="ECO:0000256" key="1">
    <source>
        <dbReference type="ARBA" id="ARBA00022801"/>
    </source>
</evidence>
<dbReference type="Pfam" id="PF00293">
    <property type="entry name" value="NUDIX"/>
    <property type="match status" value="1"/>
</dbReference>
<dbReference type="InterPro" id="IPR015797">
    <property type="entry name" value="NUDIX_hydrolase-like_dom_sf"/>
</dbReference>
<dbReference type="AlphaFoldDB" id="A0A2S1LQR2"/>
<reference evidence="3 4" key="1">
    <citation type="submission" date="2017-04" db="EMBL/GenBank/DDBJ databases">
        <title>Complete genome sequence of Flavobacterium kingsejong AJ004.</title>
        <authorList>
            <person name="Lee P.C."/>
        </authorList>
    </citation>
    <scope>NUCLEOTIDE SEQUENCE [LARGE SCALE GENOMIC DNA]</scope>
    <source>
        <strain evidence="3 4">AJ004</strain>
    </source>
</reference>
<dbReference type="RefSeq" id="WP_108737633.1">
    <property type="nucleotide sequence ID" value="NZ_CP020919.1"/>
</dbReference>
<dbReference type="PRINTS" id="PR00502">
    <property type="entry name" value="NUDIXFAMILY"/>
</dbReference>
<dbReference type="InterPro" id="IPR020476">
    <property type="entry name" value="Nudix_hydrolase"/>
</dbReference>
<evidence type="ECO:0000313" key="3">
    <source>
        <dbReference type="EMBL" id="AWG26095.1"/>
    </source>
</evidence>
<protein>
    <submittedName>
        <fullName evidence="3">NUDIX hydrolase</fullName>
    </submittedName>
</protein>
<organism evidence="3 4">
    <name type="scientific">Flavobacterium kingsejongi</name>
    <dbReference type="NCBI Taxonomy" id="1678728"/>
    <lineage>
        <taxon>Bacteria</taxon>
        <taxon>Pseudomonadati</taxon>
        <taxon>Bacteroidota</taxon>
        <taxon>Flavobacteriia</taxon>
        <taxon>Flavobacteriales</taxon>
        <taxon>Flavobacteriaceae</taxon>
        <taxon>Flavobacterium</taxon>
    </lineage>
</organism>
<evidence type="ECO:0000259" key="2">
    <source>
        <dbReference type="PROSITE" id="PS51462"/>
    </source>
</evidence>
<dbReference type="PROSITE" id="PS51462">
    <property type="entry name" value="NUDIX"/>
    <property type="match status" value="1"/>
</dbReference>
<dbReference type="CDD" id="cd18873">
    <property type="entry name" value="NUDIX_NadM_like"/>
    <property type="match status" value="1"/>
</dbReference>
<dbReference type="PANTHER" id="PTHR43736">
    <property type="entry name" value="ADP-RIBOSE PYROPHOSPHATASE"/>
    <property type="match status" value="1"/>
</dbReference>
<dbReference type="KEGG" id="fki:FK004_13095"/>
<gene>
    <name evidence="3" type="ORF">FK004_13095</name>
</gene>
<keyword evidence="1 3" id="KW-0378">Hydrolase</keyword>
<dbReference type="Proteomes" id="UP000244677">
    <property type="component" value="Chromosome"/>
</dbReference>
<dbReference type="OrthoDB" id="9786141at2"/>
<sequence>MRESKIFVTVDAVIFKIVEEDYFVLLIKRKNDPFKDMWALPGGFVDANEDLEIAARRELFEETQLKVDTIAQLHTFGAPFRDPRSHTISVAYTGFVENDVVPVAADDAKEVQWFSVKELPKLAFDHFEIITFALRKLDLTSALKS</sequence>
<dbReference type="EMBL" id="CP020919">
    <property type="protein sequence ID" value="AWG26095.1"/>
    <property type="molecule type" value="Genomic_DNA"/>
</dbReference>
<evidence type="ECO:0000313" key="4">
    <source>
        <dbReference type="Proteomes" id="UP000244677"/>
    </source>
</evidence>
<name>A0A2S1LQR2_9FLAO</name>
<accession>A0A2S1LQR2</accession>
<dbReference type="PANTHER" id="PTHR43736:SF5">
    <property type="entry name" value="NUDIX HYDROLASE DOMAIN-CONTAINING PROTEIN"/>
    <property type="match status" value="1"/>
</dbReference>
<dbReference type="Gene3D" id="3.90.79.10">
    <property type="entry name" value="Nucleoside Triphosphate Pyrophosphohydrolase"/>
    <property type="match status" value="1"/>
</dbReference>
<proteinExistence type="predicted"/>
<keyword evidence="4" id="KW-1185">Reference proteome</keyword>
<dbReference type="InterPro" id="IPR000086">
    <property type="entry name" value="NUDIX_hydrolase_dom"/>
</dbReference>
<feature type="domain" description="Nudix hydrolase" evidence="2">
    <location>
        <begin position="5"/>
        <end position="138"/>
    </location>
</feature>